<dbReference type="EMBL" id="BGZK01001799">
    <property type="protein sequence ID" value="GBP86499.1"/>
    <property type="molecule type" value="Genomic_DNA"/>
</dbReference>
<dbReference type="Proteomes" id="UP000299102">
    <property type="component" value="Unassembled WGS sequence"/>
</dbReference>
<gene>
    <name evidence="1" type="ORF">EVAR_69167_1</name>
</gene>
<dbReference type="AlphaFoldDB" id="A0A4C1ZHW0"/>
<accession>A0A4C1ZHW0</accession>
<comment type="caution">
    <text evidence="1">The sequence shown here is derived from an EMBL/GenBank/DDBJ whole genome shotgun (WGS) entry which is preliminary data.</text>
</comment>
<reference evidence="1 2" key="1">
    <citation type="journal article" date="2019" name="Commun. Biol.">
        <title>The bagworm genome reveals a unique fibroin gene that provides high tensile strength.</title>
        <authorList>
            <person name="Kono N."/>
            <person name="Nakamura H."/>
            <person name="Ohtoshi R."/>
            <person name="Tomita M."/>
            <person name="Numata K."/>
            <person name="Arakawa K."/>
        </authorList>
    </citation>
    <scope>NUCLEOTIDE SEQUENCE [LARGE SCALE GENOMIC DNA]</scope>
</reference>
<proteinExistence type="predicted"/>
<sequence length="145" mass="15720">MFTPCVRRGALERFGREQQTSYDVQPVVAAVISNVKSLWCRTPIGDGFWPCAATTHAAGVEQSGIALEVDEFSAFMSWQLRRTNVDVPHISVGVRVLGGGSASGFTGRAPPARSRLLCVPPATARNDVESQRVSNDNFQGDYTSF</sequence>
<keyword evidence="2" id="KW-1185">Reference proteome</keyword>
<name>A0A4C1ZHW0_EUMVA</name>
<protein>
    <submittedName>
        <fullName evidence="1">Uncharacterized protein</fullName>
    </submittedName>
</protein>
<evidence type="ECO:0000313" key="1">
    <source>
        <dbReference type="EMBL" id="GBP86499.1"/>
    </source>
</evidence>
<evidence type="ECO:0000313" key="2">
    <source>
        <dbReference type="Proteomes" id="UP000299102"/>
    </source>
</evidence>
<organism evidence="1 2">
    <name type="scientific">Eumeta variegata</name>
    <name type="common">Bagworm moth</name>
    <name type="synonym">Eumeta japonica</name>
    <dbReference type="NCBI Taxonomy" id="151549"/>
    <lineage>
        <taxon>Eukaryota</taxon>
        <taxon>Metazoa</taxon>
        <taxon>Ecdysozoa</taxon>
        <taxon>Arthropoda</taxon>
        <taxon>Hexapoda</taxon>
        <taxon>Insecta</taxon>
        <taxon>Pterygota</taxon>
        <taxon>Neoptera</taxon>
        <taxon>Endopterygota</taxon>
        <taxon>Lepidoptera</taxon>
        <taxon>Glossata</taxon>
        <taxon>Ditrysia</taxon>
        <taxon>Tineoidea</taxon>
        <taxon>Psychidae</taxon>
        <taxon>Oiketicinae</taxon>
        <taxon>Eumeta</taxon>
    </lineage>
</organism>